<evidence type="ECO:0000259" key="3">
    <source>
        <dbReference type="Pfam" id="PF01965"/>
    </source>
</evidence>
<proteinExistence type="predicted"/>
<dbReference type="GO" id="GO:0019172">
    <property type="term" value="F:glyoxalase III activity"/>
    <property type="evidence" value="ECO:0007669"/>
    <property type="project" value="TreeGrafter"/>
</dbReference>
<dbReference type="InterPro" id="IPR029062">
    <property type="entry name" value="Class_I_gatase-like"/>
</dbReference>
<feature type="compositionally biased region" description="Basic and acidic residues" evidence="1">
    <location>
        <begin position="1"/>
        <end position="18"/>
    </location>
</feature>
<dbReference type="GO" id="GO:0030170">
    <property type="term" value="F:pyridoxal phosphate binding"/>
    <property type="evidence" value="ECO:0007669"/>
    <property type="project" value="InterPro"/>
</dbReference>
<protein>
    <recommendedName>
        <fullName evidence="6">Protein deglycase</fullName>
    </recommendedName>
</protein>
<dbReference type="EMBL" id="RBSQ01000637">
    <property type="protein sequence ID" value="RMS54699.1"/>
    <property type="molecule type" value="Genomic_DNA"/>
</dbReference>
<feature type="region of interest" description="Disordered" evidence="1">
    <location>
        <begin position="1"/>
        <end position="24"/>
    </location>
</feature>
<dbReference type="Gene3D" id="3.40.50.880">
    <property type="match status" value="1"/>
</dbReference>
<dbReference type="NCBIfam" id="NF003168">
    <property type="entry name" value="PRK04155.1"/>
    <property type="match status" value="1"/>
</dbReference>
<comment type="caution">
    <text evidence="4">The sequence shown here is derived from an EMBL/GenBank/DDBJ whole genome shotgun (WGS) entry which is preliminary data.</text>
</comment>
<evidence type="ECO:0000313" key="4">
    <source>
        <dbReference type="EMBL" id="RMS54699.1"/>
    </source>
</evidence>
<dbReference type="Pfam" id="PF00155">
    <property type="entry name" value="Aminotran_1_2"/>
    <property type="match status" value="1"/>
</dbReference>
<feature type="domain" description="Aminotransferase class I/classII large" evidence="2">
    <location>
        <begin position="252"/>
        <end position="331"/>
    </location>
</feature>
<evidence type="ECO:0000259" key="2">
    <source>
        <dbReference type="Pfam" id="PF00155"/>
    </source>
</evidence>
<dbReference type="InterPro" id="IPR004839">
    <property type="entry name" value="Aminotransferase_I/II_large"/>
</dbReference>
<gene>
    <name evidence="4" type="ORF">ALP65_03192</name>
</gene>
<dbReference type="GO" id="GO:0005737">
    <property type="term" value="C:cytoplasm"/>
    <property type="evidence" value="ECO:0007669"/>
    <property type="project" value="TreeGrafter"/>
</dbReference>
<dbReference type="SUPFAM" id="SSF52317">
    <property type="entry name" value="Class I glutamine amidotransferase-like"/>
    <property type="match status" value="1"/>
</dbReference>
<feature type="domain" description="DJ-1/PfpI" evidence="3">
    <location>
        <begin position="77"/>
        <end position="196"/>
    </location>
</feature>
<dbReference type="SUPFAM" id="SSF53383">
    <property type="entry name" value="PLP-dependent transferases"/>
    <property type="match status" value="1"/>
</dbReference>
<dbReference type="Gene3D" id="3.90.1150.10">
    <property type="entry name" value="Aspartate Aminotransferase, domain 1"/>
    <property type="match status" value="1"/>
</dbReference>
<dbReference type="Pfam" id="PF01965">
    <property type="entry name" value="DJ-1_PfpI"/>
    <property type="match status" value="1"/>
</dbReference>
<evidence type="ECO:0000313" key="5">
    <source>
        <dbReference type="Proteomes" id="UP000270834"/>
    </source>
</evidence>
<dbReference type="Proteomes" id="UP000270834">
    <property type="component" value="Unassembled WGS sequence"/>
</dbReference>
<dbReference type="InterPro" id="IPR050325">
    <property type="entry name" value="Prot/Nucl_acid_deglycase"/>
</dbReference>
<organism evidence="4 5">
    <name type="scientific">Pseudomonas aeruginosa</name>
    <dbReference type="NCBI Taxonomy" id="287"/>
    <lineage>
        <taxon>Bacteria</taxon>
        <taxon>Pseudomonadati</taxon>
        <taxon>Pseudomonadota</taxon>
        <taxon>Gammaproteobacteria</taxon>
        <taxon>Pseudomonadales</taxon>
        <taxon>Pseudomonadaceae</taxon>
        <taxon>Pseudomonas</taxon>
    </lineage>
</organism>
<accession>A0A3M5DX70</accession>
<dbReference type="InterPro" id="IPR015422">
    <property type="entry name" value="PyrdxlP-dep_Trfase_small"/>
</dbReference>
<evidence type="ECO:0000256" key="1">
    <source>
        <dbReference type="SAM" id="MobiDB-lite"/>
    </source>
</evidence>
<dbReference type="PANTHER" id="PTHR48094">
    <property type="entry name" value="PROTEIN/NUCLEIC ACID DEGLYCASE DJ-1-RELATED"/>
    <property type="match status" value="1"/>
</dbReference>
<name>A0A3M5DX70_PSEAI</name>
<evidence type="ECO:0008006" key="6">
    <source>
        <dbReference type="Google" id="ProtNLM"/>
    </source>
</evidence>
<dbReference type="AlphaFoldDB" id="A0A3M5DX70"/>
<dbReference type="PANTHER" id="PTHR48094:SF20">
    <property type="entry name" value="PROTEIN_NUCLEIC ACID DEGLYCASE 1"/>
    <property type="match status" value="1"/>
</dbReference>
<dbReference type="GO" id="GO:0019243">
    <property type="term" value="P:methylglyoxal catabolic process to D-lactate via S-lactoyl-glutathione"/>
    <property type="evidence" value="ECO:0007669"/>
    <property type="project" value="TreeGrafter"/>
</dbReference>
<sequence>MSNERDTSRTPTPDHAEHNAFFPSPYSLSQYTSAKTDFDGADYPTPYKGGKKVLMIGTDERYILMQNGSMFSTGNHPVEMLLPMYHLDKAGFEFDVATLSGNPVKLEMWAMPGEDEAVKSIYAKYLPKLKAPRKLADLLEQAVADDSPYAAVFVPGGHGVLAGIPHSREVKRLLNAFLAKDRYIITLCHGPACLLAPAVDEKPEDYPFKGYEICVFPDALDTGANLEIGYMPGPLPWLVGEGWAKRMILCNERVDAETALRIGLVEALAPHGLAERFAHVGAQRGMFSYTGLSPQQVARLRDEHAVYLVSSGRANVAGLDARRLDRLAQAIAQVCAD</sequence>
<reference evidence="4 5" key="1">
    <citation type="submission" date="2018-08" db="EMBL/GenBank/DDBJ databases">
        <title>Recombination of ecologically and evolutionarily significant loci maintains genetic cohesion in the Pseudomonas syringae species complex.</title>
        <authorList>
            <person name="Dillon M."/>
            <person name="Thakur S."/>
            <person name="Almeida R.N.D."/>
            <person name="Weir B.S."/>
            <person name="Guttman D.S."/>
        </authorList>
    </citation>
    <scope>NUCLEOTIDE SEQUENCE [LARGE SCALE GENOMIC DNA]</scope>
    <source>
        <strain evidence="4 5">ICMP 7846</strain>
    </source>
</reference>
<dbReference type="InterPro" id="IPR002818">
    <property type="entry name" value="DJ-1/PfpI"/>
</dbReference>
<dbReference type="InterPro" id="IPR015424">
    <property type="entry name" value="PyrdxlP-dep_Trfase"/>
</dbReference>